<keyword evidence="3" id="KW-1185">Reference proteome</keyword>
<dbReference type="HOGENOM" id="CLU_2262103_0_0_11"/>
<evidence type="ECO:0000313" key="2">
    <source>
        <dbReference type="EMBL" id="ADD40394.1"/>
    </source>
</evidence>
<dbReference type="KEGG" id="sna:Snas_0681"/>
<evidence type="ECO:0008006" key="4">
    <source>
        <dbReference type="Google" id="ProtNLM"/>
    </source>
</evidence>
<name>D3Q6Z5_STANL</name>
<dbReference type="Proteomes" id="UP000000844">
    <property type="component" value="Chromosome"/>
</dbReference>
<organism evidence="2 3">
    <name type="scientific">Stackebrandtia nassauensis (strain DSM 44728 / CIP 108903 / NRRL B-16338 / NBRC 102104 / LLR-40K-21)</name>
    <dbReference type="NCBI Taxonomy" id="446470"/>
    <lineage>
        <taxon>Bacteria</taxon>
        <taxon>Bacillati</taxon>
        <taxon>Actinomycetota</taxon>
        <taxon>Actinomycetes</taxon>
        <taxon>Glycomycetales</taxon>
        <taxon>Glycomycetaceae</taxon>
        <taxon>Stackebrandtia</taxon>
    </lineage>
</organism>
<dbReference type="AlphaFoldDB" id="D3Q6Z5"/>
<dbReference type="Gene3D" id="1.10.287.1060">
    <property type="entry name" value="ESAT-6-like"/>
    <property type="match status" value="1"/>
</dbReference>
<protein>
    <recommendedName>
        <fullName evidence="4">ESAT-6-like protein</fullName>
    </recommendedName>
</protein>
<dbReference type="SUPFAM" id="SSF58113">
    <property type="entry name" value="Apolipoprotein A-I"/>
    <property type="match status" value="1"/>
</dbReference>
<feature type="region of interest" description="Disordered" evidence="1">
    <location>
        <begin position="82"/>
        <end position="103"/>
    </location>
</feature>
<feature type="compositionally biased region" description="Polar residues" evidence="1">
    <location>
        <begin position="92"/>
        <end position="103"/>
    </location>
</feature>
<sequence length="103" mass="11350">MSGGVYHISYPAIQQMQNEFNQDAEKVRTEFQNLRNAVQGAAQQGLKGAEGLELESGTLPALDKDWKTLSDELNDISQRLKQTEANARDRASSNAKLLQTSQG</sequence>
<accession>D3Q6Z5</accession>
<gene>
    <name evidence="2" type="ordered locus">Snas_0681</name>
</gene>
<evidence type="ECO:0000313" key="3">
    <source>
        <dbReference type="Proteomes" id="UP000000844"/>
    </source>
</evidence>
<proteinExistence type="predicted"/>
<evidence type="ECO:0000256" key="1">
    <source>
        <dbReference type="SAM" id="MobiDB-lite"/>
    </source>
</evidence>
<reference evidence="2 3" key="1">
    <citation type="journal article" date="2009" name="Stand. Genomic Sci.">
        <title>Complete genome sequence of Stackebrandtia nassauensis type strain (LLR-40K-21).</title>
        <authorList>
            <person name="Munk C."/>
            <person name="Lapidus A."/>
            <person name="Copeland A."/>
            <person name="Jando M."/>
            <person name="Mayilraj S."/>
            <person name="Glavina Del Rio T."/>
            <person name="Nolan M."/>
            <person name="Chen F."/>
            <person name="Lucas S."/>
            <person name="Tice H."/>
            <person name="Cheng J.F."/>
            <person name="Han C."/>
            <person name="Detter J.C."/>
            <person name="Bruce D."/>
            <person name="Goodwin L."/>
            <person name="Chain P."/>
            <person name="Pitluck S."/>
            <person name="Goker M."/>
            <person name="Ovchinikova G."/>
            <person name="Pati A."/>
            <person name="Ivanova N."/>
            <person name="Mavromatis K."/>
            <person name="Chen A."/>
            <person name="Palaniappan K."/>
            <person name="Land M."/>
            <person name="Hauser L."/>
            <person name="Chang Y.J."/>
            <person name="Jeffries C.D."/>
            <person name="Bristow J."/>
            <person name="Eisen J.A."/>
            <person name="Markowitz V."/>
            <person name="Hugenholtz P."/>
            <person name="Kyrpides N.C."/>
            <person name="Klenk H.P."/>
        </authorList>
    </citation>
    <scope>NUCLEOTIDE SEQUENCE [LARGE SCALE GENOMIC DNA]</scope>
    <source>
        <strain evidence="3">DSM 44728 / CIP 108903 / NRRL B-16338 / NBRC 102104 / LLR-40K-21</strain>
    </source>
</reference>
<dbReference type="RefSeq" id="WP_013015965.1">
    <property type="nucleotide sequence ID" value="NC_013947.1"/>
</dbReference>
<dbReference type="EMBL" id="CP001778">
    <property type="protein sequence ID" value="ADD40394.1"/>
    <property type="molecule type" value="Genomic_DNA"/>
</dbReference>